<evidence type="ECO:0000313" key="9">
    <source>
        <dbReference type="Proteomes" id="UP000005808"/>
    </source>
</evidence>
<feature type="transmembrane region" description="Helical" evidence="6">
    <location>
        <begin position="220"/>
        <end position="238"/>
    </location>
</feature>
<keyword evidence="2" id="KW-0813">Transport</keyword>
<keyword evidence="3 6" id="KW-0812">Transmembrane</keyword>
<feature type="domain" description="Major facilitator superfamily (MFS) profile" evidence="7">
    <location>
        <begin position="7"/>
        <end position="460"/>
    </location>
</feature>
<feature type="transmembrane region" description="Helical" evidence="6">
    <location>
        <begin position="258"/>
        <end position="283"/>
    </location>
</feature>
<feature type="transmembrane region" description="Helical" evidence="6">
    <location>
        <begin position="396"/>
        <end position="414"/>
    </location>
</feature>
<dbReference type="InterPro" id="IPR036259">
    <property type="entry name" value="MFS_trans_sf"/>
</dbReference>
<feature type="transmembrane region" description="Helical" evidence="6">
    <location>
        <begin position="194"/>
        <end position="214"/>
    </location>
</feature>
<feature type="transmembrane region" description="Helical" evidence="6">
    <location>
        <begin position="426"/>
        <end position="453"/>
    </location>
</feature>
<dbReference type="PROSITE" id="PS50850">
    <property type="entry name" value="MFS"/>
    <property type="match status" value="1"/>
</dbReference>
<comment type="caution">
    <text evidence="8">The sequence shown here is derived from an EMBL/GenBank/DDBJ whole genome shotgun (WGS) entry which is preliminary data.</text>
</comment>
<feature type="transmembrane region" description="Helical" evidence="6">
    <location>
        <begin position="161"/>
        <end position="182"/>
    </location>
</feature>
<dbReference type="InterPro" id="IPR011701">
    <property type="entry name" value="MFS"/>
</dbReference>
<feature type="transmembrane region" description="Helical" evidence="6">
    <location>
        <begin position="45"/>
        <end position="65"/>
    </location>
</feature>
<evidence type="ECO:0000256" key="3">
    <source>
        <dbReference type="ARBA" id="ARBA00022692"/>
    </source>
</evidence>
<dbReference type="InterPro" id="IPR020846">
    <property type="entry name" value="MFS_dom"/>
</dbReference>
<dbReference type="PATRIC" id="fig|1127483.3.peg.121"/>
<evidence type="ECO:0000256" key="5">
    <source>
        <dbReference type="ARBA" id="ARBA00023136"/>
    </source>
</evidence>
<feature type="transmembrane region" description="Helical" evidence="6">
    <location>
        <begin position="98"/>
        <end position="119"/>
    </location>
</feature>
<feature type="transmembrane region" description="Helical" evidence="6">
    <location>
        <begin position="352"/>
        <end position="376"/>
    </location>
</feature>
<dbReference type="EMBL" id="AHJE01000001">
    <property type="protein sequence ID" value="EHP44940.1"/>
    <property type="molecule type" value="Genomic_DNA"/>
</dbReference>
<evidence type="ECO:0000313" key="8">
    <source>
        <dbReference type="EMBL" id="EHP44940.1"/>
    </source>
</evidence>
<evidence type="ECO:0000256" key="6">
    <source>
        <dbReference type="SAM" id="Phobius"/>
    </source>
</evidence>
<protein>
    <submittedName>
        <fullName evidence="8">Major facilitator transporter</fullName>
    </submittedName>
</protein>
<dbReference type="Gene3D" id="1.20.1250.20">
    <property type="entry name" value="MFS general substrate transporter like domains"/>
    <property type="match status" value="1"/>
</dbReference>
<accession>H1RXW5</accession>
<reference evidence="8 9" key="1">
    <citation type="journal article" date="2012" name="J. Bacteriol.">
        <title>De Novo Genome Project of Cupriavidus basilensis OR16.</title>
        <authorList>
            <person name="Cserhati M."/>
            <person name="Kriszt B."/>
            <person name="Szoboszlay S."/>
            <person name="Toth A."/>
            <person name="Szabo I."/>
            <person name="Tancsics A."/>
            <person name="Nagy I."/>
            <person name="Horvath B."/>
            <person name="Nagy I."/>
            <person name="Kukolya J."/>
        </authorList>
    </citation>
    <scope>NUCLEOTIDE SEQUENCE [LARGE SCALE GENOMIC DNA]</scope>
    <source>
        <strain evidence="8 9">OR16</strain>
    </source>
</reference>
<feature type="transmembrane region" description="Helical" evidence="6">
    <location>
        <begin position="325"/>
        <end position="346"/>
    </location>
</feature>
<dbReference type="Gene3D" id="1.20.1720.10">
    <property type="entry name" value="Multidrug resistance protein D"/>
    <property type="match status" value="1"/>
</dbReference>
<dbReference type="GO" id="GO:0022857">
    <property type="term" value="F:transmembrane transporter activity"/>
    <property type="evidence" value="ECO:0007669"/>
    <property type="project" value="InterPro"/>
</dbReference>
<dbReference type="OrthoDB" id="9812221at2"/>
<keyword evidence="5 6" id="KW-0472">Membrane</keyword>
<gene>
    <name evidence="8" type="ORF">OR16_00565</name>
</gene>
<dbReference type="AlphaFoldDB" id="H1RXW5"/>
<dbReference type="RefSeq" id="WP_006156005.1">
    <property type="nucleotide sequence ID" value="NZ_AHJE01000001.1"/>
</dbReference>
<sequence length="470" mass="49497">MPYKSRVASVYLLGFFIDLVNMFMASVAFPEIGQSLHACVGTVAWVANAYTLGLTLVIPASAWLAGRYGDKAIFVASLGIFSLAATGAGFAGSIEALIAWRLLQGLGGGLLIPVGQAMTYRLYPQAERARLSVIVMACALLAPALSPLLGGVIVDGLGWHWVFWLNIPLALFALVLAVLWLQPGERSASDRPDVIGIGLVSLSLALLLTGLSRFERAGDPAMGAALVVGGLAAGLLLLRHVRRSKHPVLDFRVLRDPLLRAAMLVYLFVPGVFTGVSLLNMFFLQNALGLRAVDAGALMIPYALAAAAGMALAGRLFKRIGPRALLLPATIVHATGIALLATVGGPGDSQRMLAAFLLMGAGGGICSSVAQTLALLNVAPAWMHRASAVWNLNRQLSFCLGVALASLLLGQLLIQHHLTGLAGARGSAALTLVFHLCFLVASLCSLVPLFVIWRLDDGHRRLLAKPSTSR</sequence>
<proteinExistence type="predicted"/>
<dbReference type="PANTHER" id="PTHR42718">
    <property type="entry name" value="MAJOR FACILITATOR SUPERFAMILY MULTIDRUG TRANSPORTER MFSC"/>
    <property type="match status" value="1"/>
</dbReference>
<dbReference type="GO" id="GO:0016020">
    <property type="term" value="C:membrane"/>
    <property type="evidence" value="ECO:0007669"/>
    <property type="project" value="UniProtKB-SubCell"/>
</dbReference>
<evidence type="ECO:0000256" key="1">
    <source>
        <dbReference type="ARBA" id="ARBA00004141"/>
    </source>
</evidence>
<keyword evidence="4 6" id="KW-1133">Transmembrane helix</keyword>
<dbReference type="SUPFAM" id="SSF103473">
    <property type="entry name" value="MFS general substrate transporter"/>
    <property type="match status" value="1"/>
</dbReference>
<evidence type="ECO:0000256" key="4">
    <source>
        <dbReference type="ARBA" id="ARBA00022989"/>
    </source>
</evidence>
<evidence type="ECO:0000259" key="7">
    <source>
        <dbReference type="PROSITE" id="PS50850"/>
    </source>
</evidence>
<dbReference type="Pfam" id="PF07690">
    <property type="entry name" value="MFS_1"/>
    <property type="match status" value="1"/>
</dbReference>
<name>H1RXW5_9BURK</name>
<dbReference type="PANTHER" id="PTHR42718:SF9">
    <property type="entry name" value="MAJOR FACILITATOR SUPERFAMILY MULTIDRUG TRANSPORTER MFSC"/>
    <property type="match status" value="1"/>
</dbReference>
<feature type="transmembrane region" description="Helical" evidence="6">
    <location>
        <begin position="72"/>
        <end position="92"/>
    </location>
</feature>
<organism evidence="8 9">
    <name type="scientific">Cupriavidus basilensis OR16</name>
    <dbReference type="NCBI Taxonomy" id="1127483"/>
    <lineage>
        <taxon>Bacteria</taxon>
        <taxon>Pseudomonadati</taxon>
        <taxon>Pseudomonadota</taxon>
        <taxon>Betaproteobacteria</taxon>
        <taxon>Burkholderiales</taxon>
        <taxon>Burkholderiaceae</taxon>
        <taxon>Cupriavidus</taxon>
    </lineage>
</organism>
<feature type="transmembrane region" description="Helical" evidence="6">
    <location>
        <begin position="295"/>
        <end position="313"/>
    </location>
</feature>
<evidence type="ECO:0000256" key="2">
    <source>
        <dbReference type="ARBA" id="ARBA00022448"/>
    </source>
</evidence>
<comment type="subcellular location">
    <subcellularLocation>
        <location evidence="1">Membrane</location>
        <topology evidence="1">Multi-pass membrane protein</topology>
    </subcellularLocation>
</comment>
<feature type="transmembrane region" description="Helical" evidence="6">
    <location>
        <begin position="131"/>
        <end position="149"/>
    </location>
</feature>
<dbReference type="Proteomes" id="UP000005808">
    <property type="component" value="Unassembled WGS sequence"/>
</dbReference>